<evidence type="ECO:0000256" key="8">
    <source>
        <dbReference type="ARBA" id="ARBA00023163"/>
    </source>
</evidence>
<reference evidence="9 10" key="1">
    <citation type="submission" date="2017-04" db="EMBL/GenBank/DDBJ databases">
        <authorList>
            <person name="Afonso C.L."/>
            <person name="Miller P.J."/>
            <person name="Scott M.A."/>
            <person name="Spackman E."/>
            <person name="Goraichik I."/>
            <person name="Dimitrov K.M."/>
            <person name="Suarez D.L."/>
            <person name="Swayne D.E."/>
        </authorList>
    </citation>
    <scope>NUCLEOTIDE SEQUENCE [LARGE SCALE GENOMIC DNA]</scope>
    <source>
        <strain evidence="9 10">DSM 11270</strain>
    </source>
</reference>
<evidence type="ECO:0000256" key="3">
    <source>
        <dbReference type="ARBA" id="ARBA00022832"/>
    </source>
</evidence>
<dbReference type="InterPro" id="IPR036388">
    <property type="entry name" value="WH-like_DNA-bd_sf"/>
</dbReference>
<evidence type="ECO:0000256" key="7">
    <source>
        <dbReference type="ARBA" id="ARBA00023160"/>
    </source>
</evidence>
<dbReference type="Proteomes" id="UP000192731">
    <property type="component" value="Unassembled WGS sequence"/>
</dbReference>
<dbReference type="Gene3D" id="1.10.10.10">
    <property type="entry name" value="Winged helix-like DNA-binding domain superfamily/Winged helix DNA-binding domain"/>
    <property type="match status" value="1"/>
</dbReference>
<dbReference type="AlphaFoldDB" id="A0A1W1VJV0"/>
<keyword evidence="4" id="KW-0805">Transcription regulation</keyword>
<dbReference type="Gene3D" id="3.10.129.10">
    <property type="entry name" value="Hotdog Thioesterase"/>
    <property type="match status" value="1"/>
</dbReference>
<dbReference type="EMBL" id="FWWT01000022">
    <property type="protein sequence ID" value="SMB93596.1"/>
    <property type="molecule type" value="Genomic_DNA"/>
</dbReference>
<dbReference type="GO" id="GO:0006633">
    <property type="term" value="P:fatty acid biosynthetic process"/>
    <property type="evidence" value="ECO:0007669"/>
    <property type="project" value="UniProtKB-KW"/>
</dbReference>
<keyword evidence="7" id="KW-0275">Fatty acid biosynthesis</keyword>
<organism evidence="9 10">
    <name type="scientific">Desulfonispora thiosulfatigenes DSM 11270</name>
    <dbReference type="NCBI Taxonomy" id="656914"/>
    <lineage>
        <taxon>Bacteria</taxon>
        <taxon>Bacillati</taxon>
        <taxon>Bacillota</taxon>
        <taxon>Clostridia</taxon>
        <taxon>Eubacteriales</taxon>
        <taxon>Peptococcaceae</taxon>
        <taxon>Desulfonispora</taxon>
    </lineage>
</organism>
<evidence type="ECO:0000256" key="1">
    <source>
        <dbReference type="ARBA" id="ARBA00022491"/>
    </source>
</evidence>
<evidence type="ECO:0000256" key="4">
    <source>
        <dbReference type="ARBA" id="ARBA00023015"/>
    </source>
</evidence>
<evidence type="ECO:0000256" key="2">
    <source>
        <dbReference type="ARBA" id="ARBA00022516"/>
    </source>
</evidence>
<dbReference type="GO" id="GO:0003700">
    <property type="term" value="F:DNA-binding transcription factor activity"/>
    <property type="evidence" value="ECO:0007669"/>
    <property type="project" value="InterPro"/>
</dbReference>
<keyword evidence="2" id="KW-0444">Lipid biosynthesis</keyword>
<dbReference type="InterPro" id="IPR017275">
    <property type="entry name" value="Transcription_factor_FapR"/>
</dbReference>
<dbReference type="OrthoDB" id="1706183at2"/>
<gene>
    <name evidence="9" type="ORF">SAMN00017405_0059</name>
</gene>
<protein>
    <submittedName>
        <fullName evidence="9">Acyl-coenzyme A thioesterase PaaI, contains HGG motif</fullName>
    </submittedName>
</protein>
<evidence type="ECO:0000256" key="5">
    <source>
        <dbReference type="ARBA" id="ARBA00023098"/>
    </source>
</evidence>
<keyword evidence="10" id="KW-1185">Reference proteome</keyword>
<keyword evidence="6" id="KW-0238">DNA-binding</keyword>
<dbReference type="SUPFAM" id="SSF54637">
    <property type="entry name" value="Thioesterase/thiol ester dehydrase-isomerase"/>
    <property type="match status" value="1"/>
</dbReference>
<evidence type="ECO:0000313" key="10">
    <source>
        <dbReference type="Proteomes" id="UP000192731"/>
    </source>
</evidence>
<accession>A0A1W1VJV0</accession>
<dbReference type="InterPro" id="IPR029069">
    <property type="entry name" value="HotDog_dom_sf"/>
</dbReference>
<dbReference type="PIRSF" id="PIRSF037733">
    <property type="entry name" value="Transcription_factor_FapR"/>
    <property type="match status" value="1"/>
</dbReference>
<dbReference type="GO" id="GO:0045717">
    <property type="term" value="P:negative regulation of fatty acid biosynthetic process"/>
    <property type="evidence" value="ECO:0007669"/>
    <property type="project" value="InterPro"/>
</dbReference>
<dbReference type="STRING" id="656914.SAMN00017405_0059"/>
<keyword evidence="5" id="KW-0443">Lipid metabolism</keyword>
<keyword evidence="3" id="KW-0276">Fatty acid metabolism</keyword>
<dbReference type="GO" id="GO:0003677">
    <property type="term" value="F:DNA binding"/>
    <property type="evidence" value="ECO:0007669"/>
    <property type="project" value="UniProtKB-KW"/>
</dbReference>
<evidence type="ECO:0000256" key="6">
    <source>
        <dbReference type="ARBA" id="ARBA00023125"/>
    </source>
</evidence>
<evidence type="ECO:0000313" key="9">
    <source>
        <dbReference type="EMBL" id="SMB93596.1"/>
    </source>
</evidence>
<proteinExistence type="predicted"/>
<keyword evidence="8" id="KW-0804">Transcription</keyword>
<dbReference type="GO" id="GO:0045892">
    <property type="term" value="P:negative regulation of DNA-templated transcription"/>
    <property type="evidence" value="ECO:0007669"/>
    <property type="project" value="InterPro"/>
</dbReference>
<dbReference type="RefSeq" id="WP_084053869.1">
    <property type="nucleotide sequence ID" value="NZ_FWWT01000022.1"/>
</dbReference>
<keyword evidence="1" id="KW-0678">Repressor</keyword>
<dbReference type="NCBIfam" id="NF003359">
    <property type="entry name" value="PRK04424.1"/>
    <property type="match status" value="1"/>
</dbReference>
<name>A0A1W1VJV0_DESTI</name>
<sequence>MKKRVPKMQRQEILQRNLSTNPFITDEDLAEEFNCSIQTIRLDRLELGIPEVRERMKQVAEKNYTKVRSVINSEIVGELVELELGKKATSIMEVTSDMVSMKSKVCRGHHIFSQANMLAMALIDADVVLTGSARVRYRRPVYLKEKVIATAFIARNHGNKHLVKVVSKVGAEEVFTAKFIIVSR</sequence>